<dbReference type="Gene3D" id="3.30.40.10">
    <property type="entry name" value="Zinc/RING finger domain, C3HC4 (zinc finger)"/>
    <property type="match status" value="1"/>
</dbReference>
<evidence type="ECO:0000256" key="1">
    <source>
        <dbReference type="ARBA" id="ARBA00022723"/>
    </source>
</evidence>
<dbReference type="Proteomes" id="UP000287651">
    <property type="component" value="Unassembled WGS sequence"/>
</dbReference>
<dbReference type="PROSITE" id="PS01359">
    <property type="entry name" value="ZF_PHD_1"/>
    <property type="match status" value="1"/>
</dbReference>
<dbReference type="InterPro" id="IPR045134">
    <property type="entry name" value="UHRF1/2-like"/>
</dbReference>
<evidence type="ECO:0000256" key="3">
    <source>
        <dbReference type="ARBA" id="ARBA00022833"/>
    </source>
</evidence>
<evidence type="ECO:0000313" key="7">
    <source>
        <dbReference type="EMBL" id="RRT54966.1"/>
    </source>
</evidence>
<protein>
    <recommendedName>
        <fullName evidence="6">PHD-type domain-containing protein</fullName>
    </recommendedName>
</protein>
<feature type="compositionally biased region" description="Basic and acidic residues" evidence="5">
    <location>
        <begin position="355"/>
        <end position="368"/>
    </location>
</feature>
<feature type="compositionally biased region" description="Basic and acidic residues" evidence="5">
    <location>
        <begin position="268"/>
        <end position="283"/>
    </location>
</feature>
<dbReference type="GO" id="GO:0044027">
    <property type="term" value="P:negative regulation of gene expression via chromosomal CpG island methylation"/>
    <property type="evidence" value="ECO:0007669"/>
    <property type="project" value="TreeGrafter"/>
</dbReference>
<accession>A0A426YT84</accession>
<keyword evidence="3" id="KW-0862">Zinc</keyword>
<dbReference type="InterPro" id="IPR013083">
    <property type="entry name" value="Znf_RING/FYVE/PHD"/>
</dbReference>
<organism evidence="7 8">
    <name type="scientific">Ensete ventricosum</name>
    <name type="common">Abyssinian banana</name>
    <name type="synonym">Musa ensete</name>
    <dbReference type="NCBI Taxonomy" id="4639"/>
    <lineage>
        <taxon>Eukaryota</taxon>
        <taxon>Viridiplantae</taxon>
        <taxon>Streptophyta</taxon>
        <taxon>Embryophyta</taxon>
        <taxon>Tracheophyta</taxon>
        <taxon>Spermatophyta</taxon>
        <taxon>Magnoliopsida</taxon>
        <taxon>Liliopsida</taxon>
        <taxon>Zingiberales</taxon>
        <taxon>Musaceae</taxon>
        <taxon>Ensete</taxon>
    </lineage>
</organism>
<keyword evidence="1" id="KW-0479">Metal-binding</keyword>
<dbReference type="PROSITE" id="PS50016">
    <property type="entry name" value="ZF_PHD_2"/>
    <property type="match status" value="1"/>
</dbReference>
<dbReference type="InterPro" id="IPR011011">
    <property type="entry name" value="Znf_FYVE_PHD"/>
</dbReference>
<dbReference type="GO" id="GO:0061630">
    <property type="term" value="F:ubiquitin protein ligase activity"/>
    <property type="evidence" value="ECO:0007669"/>
    <property type="project" value="TreeGrafter"/>
</dbReference>
<dbReference type="GO" id="GO:0008270">
    <property type="term" value="F:zinc ion binding"/>
    <property type="evidence" value="ECO:0007669"/>
    <property type="project" value="UniProtKB-KW"/>
</dbReference>
<evidence type="ECO:0000256" key="2">
    <source>
        <dbReference type="ARBA" id="ARBA00022771"/>
    </source>
</evidence>
<dbReference type="PANTHER" id="PTHR14140">
    <property type="entry name" value="E3 UBIQUITIN-PROTEIN LIGASE UHRF-RELATED"/>
    <property type="match status" value="1"/>
</dbReference>
<name>A0A426YT84_ENSVE</name>
<dbReference type="AlphaFoldDB" id="A0A426YT84"/>
<evidence type="ECO:0000259" key="6">
    <source>
        <dbReference type="PROSITE" id="PS50016"/>
    </source>
</evidence>
<dbReference type="InterPro" id="IPR019786">
    <property type="entry name" value="Zinc_finger_PHD-type_CS"/>
</dbReference>
<evidence type="ECO:0000256" key="5">
    <source>
        <dbReference type="SAM" id="MobiDB-lite"/>
    </source>
</evidence>
<dbReference type="Pfam" id="PF00628">
    <property type="entry name" value="PHD"/>
    <property type="match status" value="1"/>
</dbReference>
<evidence type="ECO:0000313" key="8">
    <source>
        <dbReference type="Proteomes" id="UP000287651"/>
    </source>
</evidence>
<dbReference type="PANTHER" id="PTHR14140:SF27">
    <property type="entry name" value="OS04G0289800 PROTEIN"/>
    <property type="match status" value="1"/>
</dbReference>
<reference evidence="7 8" key="1">
    <citation type="journal article" date="2014" name="Agronomy (Basel)">
        <title>A Draft Genome Sequence for Ensete ventricosum, the Drought-Tolerant Tree Against Hunger.</title>
        <authorList>
            <person name="Harrison J."/>
            <person name="Moore K.A."/>
            <person name="Paszkiewicz K."/>
            <person name="Jones T."/>
            <person name="Grant M."/>
            <person name="Ambacheew D."/>
            <person name="Muzemil S."/>
            <person name="Studholme D.J."/>
        </authorList>
    </citation>
    <scope>NUCLEOTIDE SEQUENCE [LARGE SCALE GENOMIC DNA]</scope>
</reference>
<keyword evidence="2 4" id="KW-0863">Zinc-finger</keyword>
<gene>
    <name evidence="7" type="ORF">B296_00022720</name>
</gene>
<dbReference type="GO" id="GO:0016567">
    <property type="term" value="P:protein ubiquitination"/>
    <property type="evidence" value="ECO:0007669"/>
    <property type="project" value="TreeGrafter"/>
</dbReference>
<feature type="compositionally biased region" description="Basic and acidic residues" evidence="5">
    <location>
        <begin position="243"/>
        <end position="260"/>
    </location>
</feature>
<feature type="region of interest" description="Disordered" evidence="5">
    <location>
        <begin position="108"/>
        <end position="128"/>
    </location>
</feature>
<comment type="caution">
    <text evidence="7">The sequence shown here is derived from an EMBL/GenBank/DDBJ whole genome shotgun (WGS) entry which is preliminary data.</text>
</comment>
<dbReference type="InterPro" id="IPR001965">
    <property type="entry name" value="Znf_PHD"/>
</dbReference>
<dbReference type="EMBL" id="AMZH03010325">
    <property type="protein sequence ID" value="RRT54966.1"/>
    <property type="molecule type" value="Genomic_DNA"/>
</dbReference>
<dbReference type="SMART" id="SM00249">
    <property type="entry name" value="PHD"/>
    <property type="match status" value="1"/>
</dbReference>
<feature type="domain" description="PHD-type" evidence="6">
    <location>
        <begin position="10"/>
        <end position="61"/>
    </location>
</feature>
<dbReference type="SUPFAM" id="SSF57903">
    <property type="entry name" value="FYVE/PHD zinc finger"/>
    <property type="match status" value="1"/>
</dbReference>
<sequence>MAIDLPCDGDGICMVCKAAPPEAEMVHCCTCASPWHAQCLSKPPESMAVVARWQCPDCDAPEEGFASAPAAAPSGGHAELIAGIRAIEADGLLTEAEKARRRQALLGGGVAAAQVDDEEESKKKKGKASDDVLDLLDEKFNCSFCMQLPERPVTEEHGWKWMKPPPISRKPVLCGDERKSAKRAVKHAQNMSVRERLLKGLQISESVAYILVSFIVNRELMDLIESLQNKTAEEQQSEESSDIVEKSSGDESDALEERFPNEGGSNNVEKEKATGSAEGKDNVEENNLESIDGDSDVNVVANSESEEGGLRNASPVDVASGTNSQSSRKRKNAGSRSGVKKAQNEEATAMCSEHLNAEKDDAAGKVKVDNLYSETEQDGKEHVPDQVSGAKGFASCKQNNPAPKRARKGK</sequence>
<feature type="compositionally biased region" description="Acidic residues" evidence="5">
    <location>
        <begin position="284"/>
        <end position="295"/>
    </location>
</feature>
<dbReference type="InterPro" id="IPR019787">
    <property type="entry name" value="Znf_PHD-finger"/>
</dbReference>
<feature type="region of interest" description="Disordered" evidence="5">
    <location>
        <begin position="231"/>
        <end position="410"/>
    </location>
</feature>
<proteinExistence type="predicted"/>
<evidence type="ECO:0000256" key="4">
    <source>
        <dbReference type="PROSITE-ProRule" id="PRU00146"/>
    </source>
</evidence>